<proteinExistence type="predicted"/>
<accession>A0A261EWK1</accession>
<keyword evidence="2" id="KW-0732">Signal</keyword>
<dbReference type="OrthoDB" id="9983623at2"/>
<sequence>MNTSRLSRAVAVAGTIAILGSGLAACGSSSSSAESSSSSAEVTTSTTPGTDACASIPENYIEEPNKAYTAQLADDCSVTFHTPGESYYNSMIYKNDSLKRLDGGAFSWSTDSSGNFTYIPAGQLTKDAYPDAYNAAISASFTDDDLPQYAWVWYQTDGSDTGELFREHTDMEASESAAASASDTTSSGQ</sequence>
<dbReference type="AlphaFoldDB" id="A0A261EWK1"/>
<feature type="compositionally biased region" description="Low complexity" evidence="1">
    <location>
        <begin position="31"/>
        <end position="47"/>
    </location>
</feature>
<feature type="region of interest" description="Disordered" evidence="1">
    <location>
        <begin position="166"/>
        <end position="189"/>
    </location>
</feature>
<evidence type="ECO:0008006" key="5">
    <source>
        <dbReference type="Google" id="ProtNLM"/>
    </source>
</evidence>
<keyword evidence="4" id="KW-1185">Reference proteome</keyword>
<protein>
    <recommendedName>
        <fullName evidence="5">Lipoprotein</fullName>
    </recommendedName>
</protein>
<comment type="caution">
    <text evidence="3">The sequence shown here is derived from an EMBL/GenBank/DDBJ whole genome shotgun (WGS) entry which is preliminary data.</text>
</comment>
<evidence type="ECO:0000256" key="1">
    <source>
        <dbReference type="SAM" id="MobiDB-lite"/>
    </source>
</evidence>
<feature type="region of interest" description="Disordered" evidence="1">
    <location>
        <begin position="31"/>
        <end position="51"/>
    </location>
</feature>
<evidence type="ECO:0000256" key="2">
    <source>
        <dbReference type="SAM" id="SignalP"/>
    </source>
</evidence>
<feature type="compositionally biased region" description="Low complexity" evidence="1">
    <location>
        <begin position="174"/>
        <end position="189"/>
    </location>
</feature>
<dbReference type="EMBL" id="MWWR01000010">
    <property type="protein sequence ID" value="OZG51223.1"/>
    <property type="molecule type" value="Genomic_DNA"/>
</dbReference>
<dbReference type="Proteomes" id="UP000216725">
    <property type="component" value="Unassembled WGS sequence"/>
</dbReference>
<reference evidence="3 4" key="1">
    <citation type="journal article" date="2017" name="BMC Genomics">
        <title>Comparative genomic and phylogenomic analyses of the Bifidobacteriaceae family.</title>
        <authorList>
            <person name="Lugli G.A."/>
            <person name="Milani C."/>
            <person name="Turroni F."/>
            <person name="Duranti S."/>
            <person name="Mancabelli L."/>
            <person name="Mangifesta M."/>
            <person name="Ferrario C."/>
            <person name="Modesto M."/>
            <person name="Mattarelli P."/>
            <person name="Jiri K."/>
            <person name="van Sinderen D."/>
            <person name="Ventura M."/>
        </authorList>
    </citation>
    <scope>NUCLEOTIDE SEQUENCE [LARGE SCALE GENOMIC DNA]</scope>
    <source>
        <strain evidence="3 4">DSM 24742</strain>
    </source>
</reference>
<feature type="signal peptide" evidence="2">
    <location>
        <begin position="1"/>
        <end position="24"/>
    </location>
</feature>
<feature type="chain" id="PRO_5038624043" description="Lipoprotein" evidence="2">
    <location>
        <begin position="25"/>
        <end position="189"/>
    </location>
</feature>
<gene>
    <name evidence="3" type="ORF">PSRA_1265</name>
</gene>
<dbReference type="PROSITE" id="PS51257">
    <property type="entry name" value="PROKAR_LIPOPROTEIN"/>
    <property type="match status" value="1"/>
</dbReference>
<evidence type="ECO:0000313" key="4">
    <source>
        <dbReference type="Proteomes" id="UP000216725"/>
    </source>
</evidence>
<dbReference type="RefSeq" id="WP_094661077.1">
    <property type="nucleotide sequence ID" value="NZ_MWWR01000010.1"/>
</dbReference>
<organism evidence="3 4">
    <name type="scientific">Pseudoscardovia radai</name>
    <dbReference type="NCBI Taxonomy" id="987066"/>
    <lineage>
        <taxon>Bacteria</taxon>
        <taxon>Bacillati</taxon>
        <taxon>Actinomycetota</taxon>
        <taxon>Actinomycetes</taxon>
        <taxon>Bifidobacteriales</taxon>
        <taxon>Bifidobacteriaceae</taxon>
        <taxon>Pseudoscardovia</taxon>
    </lineage>
</organism>
<name>A0A261EWK1_9BIFI</name>
<evidence type="ECO:0000313" key="3">
    <source>
        <dbReference type="EMBL" id="OZG51223.1"/>
    </source>
</evidence>